<protein>
    <recommendedName>
        <fullName evidence="4">Secreted protein</fullName>
    </recommendedName>
</protein>
<dbReference type="EMBL" id="BAAAQD010000024">
    <property type="protein sequence ID" value="GAA1554735.1"/>
    <property type="molecule type" value="Genomic_DNA"/>
</dbReference>
<accession>A0ABN2C8V2</accession>
<name>A0ABN2C8V2_9ACTN</name>
<organism evidence="2 3">
    <name type="scientific">Dactylosporangium maewongense</name>
    <dbReference type="NCBI Taxonomy" id="634393"/>
    <lineage>
        <taxon>Bacteria</taxon>
        <taxon>Bacillati</taxon>
        <taxon>Actinomycetota</taxon>
        <taxon>Actinomycetes</taxon>
        <taxon>Micromonosporales</taxon>
        <taxon>Micromonosporaceae</taxon>
        <taxon>Dactylosporangium</taxon>
    </lineage>
</organism>
<reference evidence="2 3" key="1">
    <citation type="journal article" date="2019" name="Int. J. Syst. Evol. Microbiol.">
        <title>The Global Catalogue of Microorganisms (GCM) 10K type strain sequencing project: providing services to taxonomists for standard genome sequencing and annotation.</title>
        <authorList>
            <consortium name="The Broad Institute Genomics Platform"/>
            <consortium name="The Broad Institute Genome Sequencing Center for Infectious Disease"/>
            <person name="Wu L."/>
            <person name="Ma J."/>
        </authorList>
    </citation>
    <scope>NUCLEOTIDE SEQUENCE [LARGE SCALE GENOMIC DNA]</scope>
    <source>
        <strain evidence="2 3">JCM 15933</strain>
    </source>
</reference>
<proteinExistence type="predicted"/>
<feature type="region of interest" description="Disordered" evidence="1">
    <location>
        <begin position="29"/>
        <end position="51"/>
    </location>
</feature>
<gene>
    <name evidence="2" type="ORF">GCM10009827_089480</name>
</gene>
<comment type="caution">
    <text evidence="2">The sequence shown here is derived from an EMBL/GenBank/DDBJ whole genome shotgun (WGS) entry which is preliminary data.</text>
</comment>
<evidence type="ECO:0008006" key="4">
    <source>
        <dbReference type="Google" id="ProtNLM"/>
    </source>
</evidence>
<dbReference type="Proteomes" id="UP001501470">
    <property type="component" value="Unassembled WGS sequence"/>
</dbReference>
<evidence type="ECO:0000256" key="1">
    <source>
        <dbReference type="SAM" id="MobiDB-lite"/>
    </source>
</evidence>
<evidence type="ECO:0000313" key="3">
    <source>
        <dbReference type="Proteomes" id="UP001501470"/>
    </source>
</evidence>
<keyword evidence="3" id="KW-1185">Reference proteome</keyword>
<evidence type="ECO:0000313" key="2">
    <source>
        <dbReference type="EMBL" id="GAA1554735.1"/>
    </source>
</evidence>
<sequence length="155" mass="16436">MRMGVMTLRNAVIAFFVILTAIVITKTDPGDRSPAASSGGGQRVVCSVSPQRPAEKGGRIVAAAQFRCDPPGPDGLTVTVRLQRNDGGTWVTVAQDTFVTNAAYTTREHSAAARTRQVGTACAAGTFRTHVEANVYDNRRNSGLSNASGERRNPC</sequence>